<gene>
    <name evidence="2" type="primary">RvY_09919-1</name>
    <name evidence="2" type="synonym">RvY_09919.1</name>
    <name evidence="2" type="ORF">RvY_09919</name>
</gene>
<accession>A0A1D1VB26</accession>
<evidence type="ECO:0000256" key="1">
    <source>
        <dbReference type="SAM" id="MobiDB-lite"/>
    </source>
</evidence>
<dbReference type="EMBL" id="BDGG01000005">
    <property type="protein sequence ID" value="GAU98829.1"/>
    <property type="molecule type" value="Genomic_DNA"/>
</dbReference>
<evidence type="ECO:0000313" key="2">
    <source>
        <dbReference type="EMBL" id="GAU98829.1"/>
    </source>
</evidence>
<organism evidence="2 3">
    <name type="scientific">Ramazzottius varieornatus</name>
    <name type="common">Water bear</name>
    <name type="synonym">Tardigrade</name>
    <dbReference type="NCBI Taxonomy" id="947166"/>
    <lineage>
        <taxon>Eukaryota</taxon>
        <taxon>Metazoa</taxon>
        <taxon>Ecdysozoa</taxon>
        <taxon>Tardigrada</taxon>
        <taxon>Eutardigrada</taxon>
        <taxon>Parachela</taxon>
        <taxon>Hypsibioidea</taxon>
        <taxon>Ramazzottiidae</taxon>
        <taxon>Ramazzottius</taxon>
    </lineage>
</organism>
<protein>
    <submittedName>
        <fullName evidence="2">Uncharacterized protein</fullName>
    </submittedName>
</protein>
<feature type="compositionally biased region" description="Polar residues" evidence="1">
    <location>
        <begin position="252"/>
        <end position="263"/>
    </location>
</feature>
<feature type="region of interest" description="Disordered" evidence="1">
    <location>
        <begin position="1"/>
        <end position="90"/>
    </location>
</feature>
<feature type="compositionally biased region" description="Basic and acidic residues" evidence="1">
    <location>
        <begin position="7"/>
        <end position="17"/>
    </location>
</feature>
<feature type="region of interest" description="Disordered" evidence="1">
    <location>
        <begin position="126"/>
        <end position="263"/>
    </location>
</feature>
<proteinExistence type="predicted"/>
<comment type="caution">
    <text evidence="2">The sequence shown here is derived from an EMBL/GenBank/DDBJ whole genome shotgun (WGS) entry which is preliminary data.</text>
</comment>
<evidence type="ECO:0000313" key="3">
    <source>
        <dbReference type="Proteomes" id="UP000186922"/>
    </source>
</evidence>
<feature type="compositionally biased region" description="Polar residues" evidence="1">
    <location>
        <begin position="168"/>
        <end position="181"/>
    </location>
</feature>
<dbReference type="AlphaFoldDB" id="A0A1D1VB26"/>
<feature type="compositionally biased region" description="Polar residues" evidence="1">
    <location>
        <begin position="210"/>
        <end position="235"/>
    </location>
</feature>
<feature type="compositionally biased region" description="Polar residues" evidence="1">
    <location>
        <begin position="39"/>
        <end position="48"/>
    </location>
</feature>
<dbReference type="Proteomes" id="UP000186922">
    <property type="component" value="Unassembled WGS sequence"/>
</dbReference>
<reference evidence="2 3" key="1">
    <citation type="journal article" date="2016" name="Nat. Commun.">
        <title>Extremotolerant tardigrade genome and improved radiotolerance of human cultured cells by tardigrade-unique protein.</title>
        <authorList>
            <person name="Hashimoto T."/>
            <person name="Horikawa D.D."/>
            <person name="Saito Y."/>
            <person name="Kuwahara H."/>
            <person name="Kozuka-Hata H."/>
            <person name="Shin-I T."/>
            <person name="Minakuchi Y."/>
            <person name="Ohishi K."/>
            <person name="Motoyama A."/>
            <person name="Aizu T."/>
            <person name="Enomoto A."/>
            <person name="Kondo K."/>
            <person name="Tanaka S."/>
            <person name="Hara Y."/>
            <person name="Koshikawa S."/>
            <person name="Sagara H."/>
            <person name="Miura T."/>
            <person name="Yokobori S."/>
            <person name="Miyagawa K."/>
            <person name="Suzuki Y."/>
            <person name="Kubo T."/>
            <person name="Oyama M."/>
            <person name="Kohara Y."/>
            <person name="Fujiyama A."/>
            <person name="Arakawa K."/>
            <person name="Katayama T."/>
            <person name="Toyoda A."/>
            <person name="Kunieda T."/>
        </authorList>
    </citation>
    <scope>NUCLEOTIDE SEQUENCE [LARGE SCALE GENOMIC DNA]</scope>
    <source>
        <strain evidence="2 3">YOKOZUNA-1</strain>
    </source>
</reference>
<keyword evidence="3" id="KW-1185">Reference proteome</keyword>
<feature type="compositionally biased region" description="Polar residues" evidence="1">
    <location>
        <begin position="133"/>
        <end position="157"/>
    </location>
</feature>
<feature type="compositionally biased region" description="Basic and acidic residues" evidence="1">
    <location>
        <begin position="236"/>
        <end position="247"/>
    </location>
</feature>
<name>A0A1D1VB26_RAMVA</name>
<sequence>MPRSLPAKKEQSREAQRRFRRMRTPQNLQAAADALNELNHPSQSTIRATGSAEHFLSSQETKAAKEGGSRSKRSRSDGAGSNETQASSSYYVDASIHKDVAAPADSLTPDTSAIPGKEEVLATFQNSRRELDNSSWAVDSPNSSTALDPNSSLTAPSDVSLIVPHSLNPGTSFTKDGQLNETLPADEFQSSRTQATHTRDDDVASVSASWDNRSSVIERTPSRGHSTTPSSSPQKTDFRDAETWKEPDEWDTSFNLEPDSNQTIASGSDVTLVDVRVSSQQKGLFEELGEEKDVLELTDEEQEPHHGVAPDTQRQAFIPETPSPKNKVVSTSWFLDELDSSDMSLNLEPDSGMIMAVDDIDITAIGTPNTSLDMNNSYQAADESQETTLLAKPVDKSSLYKTRSVKKVSETNSNFSGLLG</sequence>